<gene>
    <name evidence="1" type="ORF">CFV95_009935</name>
</gene>
<proteinExistence type="predicted"/>
<evidence type="ECO:0008006" key="3">
    <source>
        <dbReference type="Google" id="ProtNLM"/>
    </source>
</evidence>
<accession>A0AAV9FXE1</accession>
<evidence type="ECO:0000313" key="2">
    <source>
        <dbReference type="Proteomes" id="UP000218471"/>
    </source>
</evidence>
<sequence length="88" mass="10524">MLNLFLNILLFLNLFMAYKIKIFLRRVQFVILILHSKLTWLQVDLVRIFLYSIGNMQLQIKFIFKNRVINSPLLISVKLSTVNFITKH</sequence>
<evidence type="ECO:0000313" key="1">
    <source>
        <dbReference type="EMBL" id="KAK2619287.1"/>
    </source>
</evidence>
<reference evidence="1" key="1">
    <citation type="submission" date="2023-10" db="EMBL/GenBank/DDBJ databases">
        <title>Genomic and proteomic analysis of Leptospira interrogans strain CUDO8.</title>
        <authorList>
            <person name="Boonciew P."/>
            <person name="Kurilung A."/>
            <person name="Prapasarakul N."/>
        </authorList>
    </citation>
    <scope>NUCLEOTIDE SEQUENCE</scope>
    <source>
        <strain evidence="1">CUDO8</strain>
    </source>
</reference>
<comment type="caution">
    <text evidence="1">The sequence shown here is derived from an EMBL/GenBank/DDBJ whole genome shotgun (WGS) entry which is preliminary data.</text>
</comment>
<name>A0AAV9FXE1_LEPIR</name>
<dbReference type="RefSeq" id="WP_000933230.1">
    <property type="nucleotide sequence ID" value="NZ_CP072853.1"/>
</dbReference>
<dbReference type="Proteomes" id="UP000218471">
    <property type="component" value="Unassembled WGS sequence"/>
</dbReference>
<protein>
    <recommendedName>
        <fullName evidence="3">Secreted protein</fullName>
    </recommendedName>
</protein>
<organism evidence="1 2">
    <name type="scientific">Leptospira interrogans</name>
    <dbReference type="NCBI Taxonomy" id="173"/>
    <lineage>
        <taxon>Bacteria</taxon>
        <taxon>Pseudomonadati</taxon>
        <taxon>Spirochaetota</taxon>
        <taxon>Spirochaetia</taxon>
        <taxon>Leptospirales</taxon>
        <taxon>Leptospiraceae</taxon>
        <taxon>Leptospira</taxon>
    </lineage>
</organism>
<dbReference type="AlphaFoldDB" id="A0AAV9FXE1"/>
<dbReference type="EMBL" id="NKYG02000001">
    <property type="protein sequence ID" value="KAK2619287.1"/>
    <property type="molecule type" value="Genomic_DNA"/>
</dbReference>